<evidence type="ECO:0000313" key="13">
    <source>
        <dbReference type="Proteomes" id="UP000002035"/>
    </source>
</evidence>
<feature type="region of interest" description="Disordered" evidence="10">
    <location>
        <begin position="163"/>
        <end position="199"/>
    </location>
</feature>
<dbReference type="OrthoDB" id="515401at2759"/>
<dbReference type="EMBL" id="DS995703">
    <property type="protein sequence ID" value="EEQ30835.1"/>
    <property type="molecule type" value="Genomic_DNA"/>
</dbReference>
<name>C5FJH4_ARTOC</name>
<dbReference type="InterPro" id="IPR000679">
    <property type="entry name" value="Znf_GATA"/>
</dbReference>
<evidence type="ECO:0000256" key="2">
    <source>
        <dbReference type="ARBA" id="ARBA00022723"/>
    </source>
</evidence>
<keyword evidence="4" id="KW-0862">Zinc</keyword>
<evidence type="ECO:0000256" key="5">
    <source>
        <dbReference type="ARBA" id="ARBA00023015"/>
    </source>
</evidence>
<dbReference type="GO" id="GO:0000122">
    <property type="term" value="P:negative regulation of transcription by RNA polymerase II"/>
    <property type="evidence" value="ECO:0007669"/>
    <property type="project" value="TreeGrafter"/>
</dbReference>
<keyword evidence="3 9" id="KW-0863">Zinc-finger</keyword>
<dbReference type="GO" id="GO:0045944">
    <property type="term" value="P:positive regulation of transcription by RNA polymerase II"/>
    <property type="evidence" value="ECO:0007669"/>
    <property type="project" value="TreeGrafter"/>
</dbReference>
<dbReference type="Pfam" id="PF00320">
    <property type="entry name" value="GATA"/>
    <property type="match status" value="2"/>
</dbReference>
<dbReference type="PANTHER" id="PTHR10071">
    <property type="entry name" value="TRANSCRIPTION FACTOR GATA FAMILY MEMBER"/>
    <property type="match status" value="1"/>
</dbReference>
<reference evidence="13" key="1">
    <citation type="journal article" date="2012" name="MBio">
        <title>Comparative genome analysis of Trichophyton rubrum and related dermatophytes reveals candidate genes involved in infection.</title>
        <authorList>
            <person name="Martinez D.A."/>
            <person name="Oliver B.G."/>
            <person name="Graeser Y."/>
            <person name="Goldberg J.M."/>
            <person name="Li W."/>
            <person name="Martinez-Rossi N.M."/>
            <person name="Monod M."/>
            <person name="Shelest E."/>
            <person name="Barton R.C."/>
            <person name="Birch E."/>
            <person name="Brakhage A.A."/>
            <person name="Chen Z."/>
            <person name="Gurr S.J."/>
            <person name="Heiman D."/>
            <person name="Heitman J."/>
            <person name="Kosti I."/>
            <person name="Rossi A."/>
            <person name="Saif S."/>
            <person name="Samalova M."/>
            <person name="Saunders C.W."/>
            <person name="Shea T."/>
            <person name="Summerbell R.C."/>
            <person name="Xu J."/>
            <person name="Young S."/>
            <person name="Zeng Q."/>
            <person name="Birren B.W."/>
            <person name="Cuomo C.A."/>
            <person name="White T.C."/>
        </authorList>
    </citation>
    <scope>NUCLEOTIDE SEQUENCE [LARGE SCALE GENOMIC DNA]</scope>
    <source>
        <strain evidence="13">ATCC MYA-4605 / CBS 113480</strain>
    </source>
</reference>
<evidence type="ECO:0000256" key="7">
    <source>
        <dbReference type="ARBA" id="ARBA00023163"/>
    </source>
</evidence>
<dbReference type="GO" id="GO:0000978">
    <property type="term" value="F:RNA polymerase II cis-regulatory region sequence-specific DNA binding"/>
    <property type="evidence" value="ECO:0007669"/>
    <property type="project" value="TreeGrafter"/>
</dbReference>
<keyword evidence="2" id="KW-0479">Metal-binding</keyword>
<dbReference type="eggNOG" id="KOG1601">
    <property type="taxonomic scope" value="Eukaryota"/>
</dbReference>
<evidence type="ECO:0000313" key="12">
    <source>
        <dbReference type="EMBL" id="EEQ30835.1"/>
    </source>
</evidence>
<gene>
    <name evidence="12" type="ORF">MCYG_03654</name>
</gene>
<dbReference type="STRING" id="554155.C5FJH4"/>
<dbReference type="AlphaFoldDB" id="C5FJH4"/>
<evidence type="ECO:0000256" key="6">
    <source>
        <dbReference type="ARBA" id="ARBA00023054"/>
    </source>
</evidence>
<dbReference type="PROSITE" id="PS50114">
    <property type="entry name" value="GATA_ZN_FINGER_2"/>
    <property type="match status" value="2"/>
</dbReference>
<feature type="region of interest" description="Disordered" evidence="10">
    <location>
        <begin position="499"/>
        <end position="569"/>
    </location>
</feature>
<feature type="compositionally biased region" description="Polar residues" evidence="10">
    <location>
        <begin position="249"/>
        <end position="264"/>
    </location>
</feature>
<feature type="compositionally biased region" description="Polar residues" evidence="10">
    <location>
        <begin position="344"/>
        <end position="361"/>
    </location>
</feature>
<dbReference type="FunFam" id="3.30.50.10:FF:000007">
    <property type="entry name" value="Nitrogen regulatory AreA, N-terminal"/>
    <property type="match status" value="1"/>
</dbReference>
<dbReference type="PROSITE" id="PS00344">
    <property type="entry name" value="GATA_ZN_FINGER_1"/>
    <property type="match status" value="2"/>
</dbReference>
<dbReference type="OMA" id="CYRPTTM"/>
<feature type="domain" description="GATA-type" evidence="11">
    <location>
        <begin position="277"/>
        <end position="330"/>
    </location>
</feature>
<organism evidence="12 13">
    <name type="scientific">Arthroderma otae (strain ATCC MYA-4605 / CBS 113480)</name>
    <name type="common">Microsporum canis</name>
    <dbReference type="NCBI Taxonomy" id="554155"/>
    <lineage>
        <taxon>Eukaryota</taxon>
        <taxon>Fungi</taxon>
        <taxon>Dikarya</taxon>
        <taxon>Ascomycota</taxon>
        <taxon>Pezizomycotina</taxon>
        <taxon>Eurotiomycetes</taxon>
        <taxon>Eurotiomycetidae</taxon>
        <taxon>Onygenales</taxon>
        <taxon>Arthrodermataceae</taxon>
        <taxon>Microsporum</taxon>
    </lineage>
</organism>
<feature type="region of interest" description="Disordered" evidence="10">
    <location>
        <begin position="40"/>
        <end position="119"/>
    </location>
</feature>
<accession>C5FJH4</accession>
<keyword evidence="13" id="KW-1185">Reference proteome</keyword>
<dbReference type="GO" id="GO:0005634">
    <property type="term" value="C:nucleus"/>
    <property type="evidence" value="ECO:0007669"/>
    <property type="project" value="UniProtKB-SubCell"/>
</dbReference>
<feature type="compositionally biased region" description="Basic and acidic residues" evidence="10">
    <location>
        <begin position="44"/>
        <end position="61"/>
    </location>
</feature>
<keyword evidence="5" id="KW-0805">Transcription regulation</keyword>
<evidence type="ECO:0000259" key="11">
    <source>
        <dbReference type="PROSITE" id="PS50114"/>
    </source>
</evidence>
<feature type="region of interest" description="Disordered" evidence="10">
    <location>
        <begin position="243"/>
        <end position="281"/>
    </location>
</feature>
<keyword evidence="6" id="KW-0175">Coiled coil</keyword>
<dbReference type="SUPFAM" id="SSF57716">
    <property type="entry name" value="Glucocorticoid receptor-like (DNA-binding domain)"/>
    <property type="match status" value="2"/>
</dbReference>
<feature type="compositionally biased region" description="Low complexity" evidence="10">
    <location>
        <begin position="171"/>
        <end position="185"/>
    </location>
</feature>
<sequence length="592" mass="62539">MLTLRSPSDTVRGFPVSKRDMIRQPSAEDLDAAHQLVSSARGVADFRPDNFDGSRSTDGDKVNLGAAMDGFQDEYAAASREQNQNEQQQQQQQHNQPSEQNPVPESSSRSRASPKASRNAEVFLGHQCVNCGTKRTPLWRRSPSGSTICNACGLYLKARNTDRPTNRIRDSGANAAGGYANSSTSDPRASPTASDASGAQNAAGCGSAGTCPGGGSCNGTGGAVGCDGCPAYNNRVYKAVSRAPPVRQTRPSPSAQISEEQAQSGPDAMDSATQDASGMPKACQNCGTTLTPLWRRDDQGNTICNACGLYYRLHGSHRPVAMKKTVIKRRKRVVPALRDRSPGAGSSDNSSVSPELHSASLSTTNADTNTYARSEHGHAYDAAQYPHTAPPPIDFTGYYSKSTTTLPPSSSLLAGDHRNPPADLTQSPSGLTTLINRSPNSKKRTHSESTSAEAAPPATRVHSDIPASAHLPPINPAGARALPNSGRLSSISSLLNHTDPGFAESHVDPALGSNTPARSQAQPQPGPRSYSPNPVNPPTTQAAHGNHSLPPPTLAATSDDNLKAARRAQLQREAENMREALRAKERELASLK</sequence>
<dbReference type="GO" id="GO:0008270">
    <property type="term" value="F:zinc ion binding"/>
    <property type="evidence" value="ECO:0007669"/>
    <property type="project" value="UniProtKB-KW"/>
</dbReference>
<dbReference type="CDD" id="cd00202">
    <property type="entry name" value="ZnF_GATA"/>
    <property type="match status" value="2"/>
</dbReference>
<evidence type="ECO:0000256" key="4">
    <source>
        <dbReference type="ARBA" id="ARBA00022833"/>
    </source>
</evidence>
<dbReference type="InterPro" id="IPR013088">
    <property type="entry name" value="Znf_NHR/GATA"/>
</dbReference>
<evidence type="ECO:0000256" key="8">
    <source>
        <dbReference type="ARBA" id="ARBA00023242"/>
    </source>
</evidence>
<feature type="compositionally biased region" description="Low complexity" evidence="10">
    <location>
        <begin position="448"/>
        <end position="459"/>
    </location>
</feature>
<dbReference type="RefSeq" id="XP_002848148.1">
    <property type="nucleotide sequence ID" value="XM_002848102.1"/>
</dbReference>
<feature type="compositionally biased region" description="Low complexity" evidence="10">
    <location>
        <begin position="402"/>
        <end position="413"/>
    </location>
</feature>
<dbReference type="Proteomes" id="UP000002035">
    <property type="component" value="Unassembled WGS sequence"/>
</dbReference>
<feature type="compositionally biased region" description="Low complexity" evidence="10">
    <location>
        <begin position="81"/>
        <end position="119"/>
    </location>
</feature>
<feature type="domain" description="GATA-type" evidence="11">
    <location>
        <begin position="125"/>
        <end position="176"/>
    </location>
</feature>
<dbReference type="GeneID" id="9229472"/>
<feature type="region of interest" description="Disordered" evidence="10">
    <location>
        <begin position="1"/>
        <end position="28"/>
    </location>
</feature>
<dbReference type="VEuPathDB" id="FungiDB:MCYG_03654"/>
<keyword evidence="7" id="KW-0804">Transcription</keyword>
<dbReference type="GO" id="GO:0000981">
    <property type="term" value="F:DNA-binding transcription factor activity, RNA polymerase II-specific"/>
    <property type="evidence" value="ECO:0007669"/>
    <property type="project" value="TreeGrafter"/>
</dbReference>
<keyword evidence="8" id="KW-0539">Nucleus</keyword>
<dbReference type="InterPro" id="IPR039355">
    <property type="entry name" value="Transcription_factor_GATA"/>
</dbReference>
<feature type="region of interest" description="Disordered" evidence="10">
    <location>
        <begin position="394"/>
        <end position="482"/>
    </location>
</feature>
<evidence type="ECO:0000256" key="1">
    <source>
        <dbReference type="ARBA" id="ARBA00004123"/>
    </source>
</evidence>
<dbReference type="SMART" id="SM00401">
    <property type="entry name" value="ZnF_GATA"/>
    <property type="match status" value="2"/>
</dbReference>
<evidence type="ECO:0000256" key="3">
    <source>
        <dbReference type="ARBA" id="ARBA00022771"/>
    </source>
</evidence>
<feature type="region of interest" description="Disordered" evidence="10">
    <location>
        <begin position="332"/>
        <end position="361"/>
    </location>
</feature>
<feature type="compositionally biased region" description="Polar residues" evidence="10">
    <location>
        <begin position="512"/>
        <end position="523"/>
    </location>
</feature>
<dbReference type="Gene3D" id="3.30.50.10">
    <property type="entry name" value="Erythroid Transcription Factor GATA-1, subunit A"/>
    <property type="match status" value="2"/>
</dbReference>
<feature type="compositionally biased region" description="Polar residues" evidence="10">
    <location>
        <begin position="530"/>
        <end position="543"/>
    </location>
</feature>
<proteinExistence type="predicted"/>
<dbReference type="PRINTS" id="PR00619">
    <property type="entry name" value="GATAZNFINGER"/>
</dbReference>
<evidence type="ECO:0000256" key="10">
    <source>
        <dbReference type="SAM" id="MobiDB-lite"/>
    </source>
</evidence>
<protein>
    <submittedName>
        <fullName evidence="12">GATA factor SREP</fullName>
    </submittedName>
</protein>
<dbReference type="PANTHER" id="PTHR10071:SF335">
    <property type="entry name" value="IRON-SENSING TRANSCRIPTIONAL REPRESSOR-RELATED"/>
    <property type="match status" value="1"/>
</dbReference>
<dbReference type="HOGENOM" id="CLU_021761_1_0_1"/>
<evidence type="ECO:0000256" key="9">
    <source>
        <dbReference type="PROSITE-ProRule" id="PRU00094"/>
    </source>
</evidence>
<feature type="compositionally biased region" description="Polar residues" evidence="10">
    <location>
        <begin position="424"/>
        <end position="439"/>
    </location>
</feature>
<comment type="subcellular location">
    <subcellularLocation>
        <location evidence="1">Nucleus</location>
    </subcellularLocation>
</comment>